<dbReference type="InterPro" id="IPR003369">
    <property type="entry name" value="TatA/B/E"/>
</dbReference>
<dbReference type="HAMAP" id="MF_00236">
    <property type="entry name" value="TatA_E"/>
    <property type="match status" value="1"/>
</dbReference>
<evidence type="ECO:0000256" key="3">
    <source>
        <dbReference type="ARBA" id="ARBA00022475"/>
    </source>
</evidence>
<dbReference type="Gene3D" id="1.20.5.3310">
    <property type="match status" value="1"/>
</dbReference>
<keyword evidence="2 9" id="KW-0813">Transport</keyword>
<keyword evidence="6 9" id="KW-1133">Transmembrane helix</keyword>
<evidence type="ECO:0000313" key="11">
    <source>
        <dbReference type="Proteomes" id="UP000050360"/>
    </source>
</evidence>
<evidence type="ECO:0000256" key="4">
    <source>
        <dbReference type="ARBA" id="ARBA00022692"/>
    </source>
</evidence>
<keyword evidence="8 9" id="KW-0472">Membrane</keyword>
<keyword evidence="5 9" id="KW-0653">Protein transport</keyword>
<evidence type="ECO:0000256" key="5">
    <source>
        <dbReference type="ARBA" id="ARBA00022927"/>
    </source>
</evidence>
<protein>
    <recommendedName>
        <fullName evidence="9">Sec-independent protein translocase protein TatA</fullName>
    </recommendedName>
</protein>
<comment type="function">
    <text evidence="9">Part of the twin-arginine translocation (Tat) system that transports large folded proteins containing a characteristic twin-arginine motif in their signal peptide across membranes. TatA could form the protein-conducting channel of the Tat system.</text>
</comment>
<comment type="caution">
    <text evidence="10">The sequence shown here is derived from an EMBL/GenBank/DDBJ whole genome shotgun (WGS) entry which is preliminary data.</text>
</comment>
<sequence>MAFSPIEIALIAVIIIVLFGASKIPELARSLGKATGEFKKGKNEIENELSDINKPGKESKPAEISSSKIKTMAKDLGIATEGKSDEQLLDEIQKKMIKIEKKV</sequence>
<dbReference type="GO" id="GO:0033281">
    <property type="term" value="C:TAT protein transport complex"/>
    <property type="evidence" value="ECO:0007669"/>
    <property type="project" value="UniProtKB-UniRule"/>
</dbReference>
<feature type="transmembrane region" description="Helical" evidence="9">
    <location>
        <begin position="6"/>
        <end position="24"/>
    </location>
</feature>
<dbReference type="InterPro" id="IPR006312">
    <property type="entry name" value="TatA/E"/>
</dbReference>
<dbReference type="PANTHER" id="PTHR42982:SF1">
    <property type="entry name" value="SEC-INDEPENDENT PROTEIN TRANSLOCASE PROTEIN TATA"/>
    <property type="match status" value="1"/>
</dbReference>
<evidence type="ECO:0000256" key="9">
    <source>
        <dbReference type="HAMAP-Rule" id="MF_00236"/>
    </source>
</evidence>
<comment type="subunit">
    <text evidence="9">Forms a complex with TatC.</text>
</comment>
<keyword evidence="3 9" id="KW-1003">Cell membrane</keyword>
<dbReference type="Pfam" id="PF02416">
    <property type="entry name" value="TatA_B_E"/>
    <property type="match status" value="1"/>
</dbReference>
<gene>
    <name evidence="10" type="primary">tatA_1</name>
    <name evidence="9" type="synonym">tatA</name>
    <name evidence="10" type="ORF">MPEBLZ_01370</name>
</gene>
<evidence type="ECO:0000256" key="2">
    <source>
        <dbReference type="ARBA" id="ARBA00022448"/>
    </source>
</evidence>
<comment type="subcellular location">
    <subcellularLocation>
        <location evidence="1 9">Cell membrane</location>
        <topology evidence="1 9">Single-pass membrane protein</topology>
    </subcellularLocation>
</comment>
<evidence type="ECO:0000256" key="7">
    <source>
        <dbReference type="ARBA" id="ARBA00023010"/>
    </source>
</evidence>
<proteinExistence type="inferred from homology"/>
<evidence type="ECO:0000256" key="8">
    <source>
        <dbReference type="ARBA" id="ARBA00023136"/>
    </source>
</evidence>
<name>A0A0N8KR64_9EURY</name>
<reference evidence="10 11" key="1">
    <citation type="submission" date="2015-09" db="EMBL/GenBank/DDBJ databases">
        <title>A metagenomics-based metabolic model of nitrate-dependent anaerobic oxidation of methane by Methanoperedens-like archaea.</title>
        <authorList>
            <person name="Arshad A."/>
            <person name="Speth D.R."/>
            <person name="De Graaf R.M."/>
            <person name="Op Den Camp H.J."/>
            <person name="Jetten M.S."/>
            <person name="Welte C.U."/>
        </authorList>
    </citation>
    <scope>NUCLEOTIDE SEQUENCE [LARGE SCALE GENOMIC DNA]</scope>
</reference>
<dbReference type="NCBIfam" id="TIGR01411">
    <property type="entry name" value="tatAE"/>
    <property type="match status" value="1"/>
</dbReference>
<dbReference type="AlphaFoldDB" id="A0A0N8KR64"/>
<evidence type="ECO:0000256" key="1">
    <source>
        <dbReference type="ARBA" id="ARBA00004162"/>
    </source>
</evidence>
<evidence type="ECO:0000256" key="6">
    <source>
        <dbReference type="ARBA" id="ARBA00022989"/>
    </source>
</evidence>
<keyword evidence="7 9" id="KW-0811">Translocation</keyword>
<dbReference type="PANTHER" id="PTHR42982">
    <property type="entry name" value="SEC-INDEPENDENT PROTEIN TRANSLOCASE PROTEIN TATA"/>
    <property type="match status" value="1"/>
</dbReference>
<dbReference type="GO" id="GO:0043953">
    <property type="term" value="P:protein transport by the Tat complex"/>
    <property type="evidence" value="ECO:0007669"/>
    <property type="project" value="UniProtKB-UniRule"/>
</dbReference>
<evidence type="ECO:0000313" key="10">
    <source>
        <dbReference type="EMBL" id="KPQ44066.1"/>
    </source>
</evidence>
<dbReference type="Proteomes" id="UP000050360">
    <property type="component" value="Unassembled WGS sequence"/>
</dbReference>
<comment type="similarity">
    <text evidence="9">Belongs to the TatA/E family.</text>
</comment>
<organism evidence="10 11">
    <name type="scientific">Candidatus Methanoperedens nitratireducens</name>
    <dbReference type="NCBI Taxonomy" id="1392998"/>
    <lineage>
        <taxon>Archaea</taxon>
        <taxon>Methanobacteriati</taxon>
        <taxon>Methanobacteriota</taxon>
        <taxon>Stenosarchaea group</taxon>
        <taxon>Methanomicrobia</taxon>
        <taxon>Methanosarcinales</taxon>
        <taxon>ANME-2 cluster</taxon>
        <taxon>Candidatus Methanoperedentaceae</taxon>
        <taxon>Candidatus Methanoperedens</taxon>
    </lineage>
</organism>
<dbReference type="GO" id="GO:0008320">
    <property type="term" value="F:protein transmembrane transporter activity"/>
    <property type="evidence" value="ECO:0007669"/>
    <property type="project" value="UniProtKB-UniRule"/>
</dbReference>
<dbReference type="EMBL" id="LKCM01000114">
    <property type="protein sequence ID" value="KPQ44066.1"/>
    <property type="molecule type" value="Genomic_DNA"/>
</dbReference>
<keyword evidence="4 9" id="KW-0812">Transmembrane</keyword>
<accession>A0A0N8KR64</accession>